<dbReference type="AlphaFoldDB" id="W6RLB4"/>
<protein>
    <submittedName>
        <fullName evidence="1">Uncharacterized protein</fullName>
    </submittedName>
</protein>
<geneLocation type="plasmid" evidence="1 2">
    <name>pLPU83c</name>
</geneLocation>
<gene>
    <name evidence="1" type="ORF">LPU83_pLPU83c_0468</name>
</gene>
<keyword evidence="2" id="KW-1185">Reference proteome</keyword>
<dbReference type="EMBL" id="HG916854">
    <property type="protein sequence ID" value="CDM61030.1"/>
    <property type="molecule type" value="Genomic_DNA"/>
</dbReference>
<keyword evidence="1" id="KW-0614">Plasmid</keyword>
<organism evidence="1 2">
    <name type="scientific">Rhizobium favelukesii</name>
    <dbReference type="NCBI Taxonomy" id="348824"/>
    <lineage>
        <taxon>Bacteria</taxon>
        <taxon>Pseudomonadati</taxon>
        <taxon>Pseudomonadota</taxon>
        <taxon>Alphaproteobacteria</taxon>
        <taxon>Hyphomicrobiales</taxon>
        <taxon>Rhizobiaceae</taxon>
        <taxon>Rhizobium/Agrobacterium group</taxon>
        <taxon>Rhizobium</taxon>
    </lineage>
</organism>
<dbReference type="Proteomes" id="UP000019443">
    <property type="component" value="Plasmid pLPU83c"/>
</dbReference>
<reference evidence="1" key="1">
    <citation type="submission" date="2013-11" db="EMBL/GenBank/DDBJ databases">
        <title>Draft genome sequence of the broad-host-range Rhizobium sp. LPU83 strain, a member of the low-genetic diversity Oregon-like Rhizobium sp. group.</title>
        <authorList>
            <person name="Wibberg D."/>
            <person name="Puehler A."/>
            <person name="Schlueter A."/>
        </authorList>
    </citation>
    <scope>NUCLEOTIDE SEQUENCE [LARGE SCALE GENOMIC DNA]</scope>
    <source>
        <strain evidence="1">LPU83</strain>
        <plasmid evidence="1">pLPU83c</plasmid>
    </source>
</reference>
<evidence type="ECO:0000313" key="1">
    <source>
        <dbReference type="EMBL" id="CDM61030.1"/>
    </source>
</evidence>
<name>W6RLB4_9HYPH</name>
<evidence type="ECO:0000313" key="2">
    <source>
        <dbReference type="Proteomes" id="UP000019443"/>
    </source>
</evidence>
<sequence>MPEQVNADARRADRKLTLTELHVAFTDALATKSFPMTAEPTLR</sequence>
<dbReference type="HOGENOM" id="CLU_3238723_0_0_5"/>
<accession>W6RLB4</accession>
<proteinExistence type="predicted"/>
<dbReference type="KEGG" id="rhl:LPU83_pLPU83c_0468"/>